<comment type="subcellular location">
    <subcellularLocation>
        <location evidence="1 6">Nucleus</location>
    </subcellularLocation>
</comment>
<dbReference type="InterPro" id="IPR036249">
    <property type="entry name" value="Thioredoxin-like_sf"/>
</dbReference>
<dbReference type="CDD" id="cd02954">
    <property type="entry name" value="DIM1"/>
    <property type="match status" value="1"/>
</dbReference>
<dbReference type="PANTHER" id="PTHR12052:SF5">
    <property type="entry name" value="THIOREDOXIN-LIKE PROTEIN 4A"/>
    <property type="match status" value="1"/>
</dbReference>
<dbReference type="InterPro" id="IPR004123">
    <property type="entry name" value="Dim1"/>
</dbReference>
<evidence type="ECO:0000256" key="4">
    <source>
        <dbReference type="ARBA" id="ARBA00023187"/>
    </source>
</evidence>
<dbReference type="RefSeq" id="XP_066832287.1">
    <property type="nucleotide sequence ID" value="XM_066975671.1"/>
</dbReference>
<evidence type="ECO:0000256" key="1">
    <source>
        <dbReference type="ARBA" id="ARBA00004123"/>
    </source>
</evidence>
<dbReference type="SMART" id="SM01410">
    <property type="entry name" value="DIM1"/>
    <property type="match status" value="1"/>
</dbReference>
<gene>
    <name evidence="7" type="ORF">LODBEIA_P53490</name>
</gene>
<dbReference type="Pfam" id="PF02966">
    <property type="entry name" value="DIM1"/>
    <property type="match status" value="1"/>
</dbReference>
<name>A0ABP0ZSM1_9ASCO</name>
<evidence type="ECO:0000313" key="7">
    <source>
        <dbReference type="EMBL" id="CAK9441481.1"/>
    </source>
</evidence>
<comment type="similarity">
    <text evidence="2 6">Belongs to the DIM1 family.</text>
</comment>
<comment type="function">
    <text evidence="6">Essential role in pre-mRNA splicing. Also essential for entry into mitosis (G2/M progression) as well as for chromosome segregation during mitosis.</text>
</comment>
<evidence type="ECO:0000313" key="8">
    <source>
        <dbReference type="Proteomes" id="UP001497383"/>
    </source>
</evidence>
<dbReference type="GeneID" id="92210545"/>
<dbReference type="Proteomes" id="UP001497383">
    <property type="component" value="Chromosome 7"/>
</dbReference>
<dbReference type="SUPFAM" id="SSF52833">
    <property type="entry name" value="Thioredoxin-like"/>
    <property type="match status" value="1"/>
</dbReference>
<protein>
    <recommendedName>
        <fullName evidence="6">Spliceosomal protein DIB1</fullName>
    </recommendedName>
</protein>
<keyword evidence="8" id="KW-1185">Reference proteome</keyword>
<dbReference type="PANTHER" id="PTHR12052">
    <property type="entry name" value="THIOREDOXIN-LIKE PROTEN 4A, 4B"/>
    <property type="match status" value="1"/>
</dbReference>
<keyword evidence="3 6" id="KW-0507">mRNA processing</keyword>
<keyword evidence="4 6" id="KW-0508">mRNA splicing</keyword>
<dbReference type="EMBL" id="OZ022411">
    <property type="protein sequence ID" value="CAK9441481.1"/>
    <property type="molecule type" value="Genomic_DNA"/>
</dbReference>
<reference evidence="7 8" key="1">
    <citation type="submission" date="2024-03" db="EMBL/GenBank/DDBJ databases">
        <authorList>
            <person name="Brejova B."/>
        </authorList>
    </citation>
    <scope>NUCLEOTIDE SEQUENCE [LARGE SCALE GENOMIC DNA]</scope>
    <source>
        <strain evidence="7 8">CBS 14171</strain>
    </source>
</reference>
<accession>A0ABP0ZSM1</accession>
<proteinExistence type="inferred from homology"/>
<dbReference type="PIRSF" id="PIRSF017199">
    <property type="entry name" value="mRNA_splic_U5"/>
    <property type="match status" value="1"/>
</dbReference>
<evidence type="ECO:0000256" key="2">
    <source>
        <dbReference type="ARBA" id="ARBA00008241"/>
    </source>
</evidence>
<evidence type="ECO:0000256" key="6">
    <source>
        <dbReference type="PIRNR" id="PIRNR017199"/>
    </source>
</evidence>
<keyword evidence="5 6" id="KW-0539">Nucleus</keyword>
<evidence type="ECO:0000256" key="3">
    <source>
        <dbReference type="ARBA" id="ARBA00022664"/>
    </source>
</evidence>
<dbReference type="Gene3D" id="3.40.30.10">
    <property type="entry name" value="Glutaredoxin"/>
    <property type="match status" value="1"/>
</dbReference>
<sequence>MGSVFLPHLKTGWHVDQAILSEDDRVVVIRFGREEESECMVLDELLYSISEKIKNFGVIYLVNLDKVPDFNQMYELDQNKREPYTLMFFYRNKHMLCDFGTGNNNKLNFPIYDKQELIDIIETIYRGARKGKGLVMSPKDYSRVAKHI</sequence>
<evidence type="ECO:0000256" key="5">
    <source>
        <dbReference type="ARBA" id="ARBA00023242"/>
    </source>
</evidence>
<organism evidence="7 8">
    <name type="scientific">Lodderomyces beijingensis</name>
    <dbReference type="NCBI Taxonomy" id="1775926"/>
    <lineage>
        <taxon>Eukaryota</taxon>
        <taxon>Fungi</taxon>
        <taxon>Dikarya</taxon>
        <taxon>Ascomycota</taxon>
        <taxon>Saccharomycotina</taxon>
        <taxon>Pichiomycetes</taxon>
        <taxon>Debaryomycetaceae</taxon>
        <taxon>Candida/Lodderomyces clade</taxon>
        <taxon>Lodderomyces</taxon>
    </lineage>
</organism>